<dbReference type="GO" id="GO:0004300">
    <property type="term" value="F:enoyl-CoA hydratase activity"/>
    <property type="evidence" value="ECO:0007669"/>
    <property type="project" value="TreeGrafter"/>
</dbReference>
<dbReference type="InterPro" id="IPR002539">
    <property type="entry name" value="MaoC-like_dom"/>
</dbReference>
<feature type="domain" description="Peroxisomal multifunctional enzyme type 2-like N-terminal" evidence="2">
    <location>
        <begin position="23"/>
        <end position="156"/>
    </location>
</feature>
<dbReference type="InterPro" id="IPR029069">
    <property type="entry name" value="HotDog_dom_sf"/>
</dbReference>
<dbReference type="SUPFAM" id="SSF54637">
    <property type="entry name" value="Thioesterase/thiol ester dehydrase-isomerase"/>
    <property type="match status" value="2"/>
</dbReference>
<gene>
    <name evidence="3" type="ORF">GOP47_0023690</name>
</gene>
<proteinExistence type="predicted"/>
<dbReference type="GO" id="GO:0005777">
    <property type="term" value="C:peroxisome"/>
    <property type="evidence" value="ECO:0007669"/>
    <property type="project" value="TreeGrafter"/>
</dbReference>
<dbReference type="GO" id="GO:0044594">
    <property type="term" value="F:17-beta-hydroxysteroid dehydrogenase (NAD+) activity"/>
    <property type="evidence" value="ECO:0007669"/>
    <property type="project" value="TreeGrafter"/>
</dbReference>
<dbReference type="OrthoDB" id="60204at2759"/>
<keyword evidence="4" id="KW-1185">Reference proteome</keyword>
<protein>
    <recommendedName>
        <fullName evidence="5">MaoC-like domain-containing protein</fullName>
    </recommendedName>
</protein>
<evidence type="ECO:0000313" key="4">
    <source>
        <dbReference type="Proteomes" id="UP000886520"/>
    </source>
</evidence>
<dbReference type="PANTHER" id="PTHR13078">
    <property type="entry name" value="PEROXISOMAL MULTIFUNCTIONAL ENZYME TYPE 2-RELATED"/>
    <property type="match status" value="1"/>
</dbReference>
<dbReference type="EMBL" id="JABFUD020000023">
    <property type="protein sequence ID" value="KAI5061185.1"/>
    <property type="molecule type" value="Genomic_DNA"/>
</dbReference>
<organism evidence="3 4">
    <name type="scientific">Adiantum capillus-veneris</name>
    <name type="common">Maidenhair fern</name>
    <dbReference type="NCBI Taxonomy" id="13818"/>
    <lineage>
        <taxon>Eukaryota</taxon>
        <taxon>Viridiplantae</taxon>
        <taxon>Streptophyta</taxon>
        <taxon>Embryophyta</taxon>
        <taxon>Tracheophyta</taxon>
        <taxon>Polypodiopsida</taxon>
        <taxon>Polypodiidae</taxon>
        <taxon>Polypodiales</taxon>
        <taxon>Pteridineae</taxon>
        <taxon>Pteridaceae</taxon>
        <taxon>Vittarioideae</taxon>
        <taxon>Adiantum</taxon>
    </lineage>
</organism>
<sequence>MEGTIPLIDPEAVLAHPMTVGKFCYTERDVVLYALGIGACGDDPCDSKELAYVYNEEGQHAVKVLPTFAILYSFGFLERLGTIPGLHFLPSMLLHGEQYLEIYKKLPTNGEIACSSRISQLHDKEKAAVLEIETLCRESQSGEVLCLSRSTVFLRGAGGFSKSNSKLFSYDKRSPSLRPLVKLPVLPSKTAAVTVHEEQTQPNQALLYRLSGDYNPLHSDPEVAKFAGFPRPILHGLCTLGFAVRAVIKHFCNGDPDLVQSIQGRFMLHVFPGETLVTTMWREGNMGRINFLCNVKERSRPVLSGVACLHPSPRL</sequence>
<dbReference type="AlphaFoldDB" id="A0A9D4U502"/>
<evidence type="ECO:0000259" key="1">
    <source>
        <dbReference type="Pfam" id="PF01575"/>
    </source>
</evidence>
<dbReference type="InterPro" id="IPR054357">
    <property type="entry name" value="MFE-2_N"/>
</dbReference>
<name>A0A9D4U502_ADICA</name>
<accession>A0A9D4U502</accession>
<dbReference type="Pfam" id="PF01575">
    <property type="entry name" value="MaoC_dehydratas"/>
    <property type="match status" value="1"/>
</dbReference>
<dbReference type="Pfam" id="PF22622">
    <property type="entry name" value="MFE-2_hydrat-2_N"/>
    <property type="match status" value="1"/>
</dbReference>
<dbReference type="PANTHER" id="PTHR13078:SF56">
    <property type="entry name" value="PEROXISOMAL MULTIFUNCTIONAL ENZYME TYPE 2"/>
    <property type="match status" value="1"/>
</dbReference>
<dbReference type="GO" id="GO:0003857">
    <property type="term" value="F:(3S)-3-hydroxyacyl-CoA dehydrogenase (NAD+) activity"/>
    <property type="evidence" value="ECO:0007669"/>
    <property type="project" value="TreeGrafter"/>
</dbReference>
<evidence type="ECO:0000313" key="3">
    <source>
        <dbReference type="EMBL" id="KAI5061185.1"/>
    </source>
</evidence>
<dbReference type="Proteomes" id="UP000886520">
    <property type="component" value="Chromosome 23"/>
</dbReference>
<evidence type="ECO:0008006" key="5">
    <source>
        <dbReference type="Google" id="ProtNLM"/>
    </source>
</evidence>
<reference evidence="3" key="1">
    <citation type="submission" date="2021-01" db="EMBL/GenBank/DDBJ databases">
        <title>Adiantum capillus-veneris genome.</title>
        <authorList>
            <person name="Fang Y."/>
            <person name="Liao Q."/>
        </authorList>
    </citation>
    <scope>NUCLEOTIDE SEQUENCE</scope>
    <source>
        <strain evidence="3">H3</strain>
        <tissue evidence="3">Leaf</tissue>
    </source>
</reference>
<dbReference type="CDD" id="cd03448">
    <property type="entry name" value="HDE_HSD"/>
    <property type="match status" value="1"/>
</dbReference>
<dbReference type="GO" id="GO:0006635">
    <property type="term" value="P:fatty acid beta-oxidation"/>
    <property type="evidence" value="ECO:0007669"/>
    <property type="project" value="TreeGrafter"/>
</dbReference>
<feature type="domain" description="MaoC-like" evidence="1">
    <location>
        <begin position="194"/>
        <end position="285"/>
    </location>
</feature>
<dbReference type="Gene3D" id="3.10.129.10">
    <property type="entry name" value="Hotdog Thioesterase"/>
    <property type="match status" value="1"/>
</dbReference>
<evidence type="ECO:0000259" key="2">
    <source>
        <dbReference type="Pfam" id="PF22622"/>
    </source>
</evidence>
<comment type="caution">
    <text evidence="3">The sequence shown here is derived from an EMBL/GenBank/DDBJ whole genome shotgun (WGS) entry which is preliminary data.</text>
</comment>